<name>A0A497JF56_9ARCH</name>
<gene>
    <name evidence="2" type="ORF">DRO07_02745</name>
</gene>
<keyword evidence="1" id="KW-0812">Transmembrane</keyword>
<organism evidence="2 3">
    <name type="scientific">Candidatus Iainarchaeum sp</name>
    <dbReference type="NCBI Taxonomy" id="3101447"/>
    <lineage>
        <taxon>Archaea</taxon>
        <taxon>Candidatus Iainarchaeota</taxon>
        <taxon>Candidatus Iainarchaeia</taxon>
        <taxon>Candidatus Iainarchaeales</taxon>
        <taxon>Candidatus Iainarchaeaceae</taxon>
        <taxon>Candidatus Iainarchaeum</taxon>
    </lineage>
</organism>
<evidence type="ECO:0000313" key="3">
    <source>
        <dbReference type="Proteomes" id="UP000277633"/>
    </source>
</evidence>
<sequence>MFMEKLILAGVALLFLGILLIFAGTILNIASAEKNVKIETAGVIMIGPIPIMFGDKRLLIPLALLAIALMLISYWLFWRH</sequence>
<dbReference type="NCBIfam" id="TIGR00304">
    <property type="entry name" value="TIGR00304 family membrane protein"/>
    <property type="match status" value="1"/>
</dbReference>
<dbReference type="EMBL" id="QMWO01000100">
    <property type="protein sequence ID" value="RLG69079.1"/>
    <property type="molecule type" value="Genomic_DNA"/>
</dbReference>
<dbReference type="Proteomes" id="UP000277633">
    <property type="component" value="Unassembled WGS sequence"/>
</dbReference>
<proteinExistence type="predicted"/>
<reference evidence="2 3" key="1">
    <citation type="submission" date="2018-06" db="EMBL/GenBank/DDBJ databases">
        <title>Extensive metabolic versatility and redundancy in microbially diverse, dynamic hydrothermal sediments.</title>
        <authorList>
            <person name="Dombrowski N."/>
            <person name="Teske A."/>
            <person name="Baker B.J."/>
        </authorList>
    </citation>
    <scope>NUCLEOTIDE SEQUENCE [LARGE SCALE GENOMIC DNA]</scope>
    <source>
        <strain evidence="2">B9_G13</strain>
    </source>
</reference>
<comment type="caution">
    <text evidence="2">The sequence shown here is derived from an EMBL/GenBank/DDBJ whole genome shotgun (WGS) entry which is preliminary data.</text>
</comment>
<evidence type="ECO:0000313" key="2">
    <source>
        <dbReference type="EMBL" id="RLG69079.1"/>
    </source>
</evidence>
<dbReference type="InterPro" id="IPR002849">
    <property type="entry name" value="DUF131"/>
</dbReference>
<evidence type="ECO:0000256" key="1">
    <source>
        <dbReference type="SAM" id="Phobius"/>
    </source>
</evidence>
<keyword evidence="1" id="KW-0472">Membrane</keyword>
<keyword evidence="1" id="KW-1133">Transmembrane helix</keyword>
<protein>
    <submittedName>
        <fullName evidence="2">TIGR00304 family protein</fullName>
    </submittedName>
</protein>
<feature type="transmembrane region" description="Helical" evidence="1">
    <location>
        <begin position="58"/>
        <end position="77"/>
    </location>
</feature>
<dbReference type="Pfam" id="PF01998">
    <property type="entry name" value="DUF131"/>
    <property type="match status" value="1"/>
</dbReference>
<accession>A0A497JF56</accession>
<dbReference type="AlphaFoldDB" id="A0A497JF56"/>